<dbReference type="GO" id="GO:0004519">
    <property type="term" value="F:endonuclease activity"/>
    <property type="evidence" value="ECO:0007669"/>
    <property type="project" value="UniProtKB-KW"/>
</dbReference>
<sequence length="216" mass="25261">MRPVERSAWPKDEDGNELRFKTYKSFFKYLEKAFDNCCSYCEHVGKLDVEHVVPKSHDSTLEVEWSNLLLGCSSCNRDFKKNNNSSRDDYLWPDEVDTFLAFDYLNTGHVKVKTDFPQAREAQAILDLCGLAPEPKNEIKEPNDYLWKLRADIWTVAENELKKYNEGRSTIEDIAFIAKPMGHWSIWVTVFQSHREVVEAISEKYRGTHSNYLPQR</sequence>
<keyword evidence="2" id="KW-0255">Endonuclease</keyword>
<dbReference type="SMART" id="SM00507">
    <property type="entry name" value="HNHc"/>
    <property type="match status" value="1"/>
</dbReference>
<name>A0ABX4X0Q6_VIBVL</name>
<gene>
    <name evidence="2" type="ORF">AL548_007600</name>
</gene>
<evidence type="ECO:0000313" key="2">
    <source>
        <dbReference type="EMBL" id="PNM76030.1"/>
    </source>
</evidence>
<proteinExistence type="predicted"/>
<dbReference type="RefSeq" id="WP_052171535.1">
    <property type="nucleotide sequence ID" value="NZ_LMXV01000010.1"/>
</dbReference>
<organism evidence="2 3">
    <name type="scientific">Vibrio vulnificus</name>
    <dbReference type="NCBI Taxonomy" id="672"/>
    <lineage>
        <taxon>Bacteria</taxon>
        <taxon>Pseudomonadati</taxon>
        <taxon>Pseudomonadota</taxon>
        <taxon>Gammaproteobacteria</taxon>
        <taxon>Vibrionales</taxon>
        <taxon>Vibrionaceae</taxon>
        <taxon>Vibrio</taxon>
    </lineage>
</organism>
<evidence type="ECO:0000313" key="3">
    <source>
        <dbReference type="Proteomes" id="UP000054370"/>
    </source>
</evidence>
<evidence type="ECO:0000259" key="1">
    <source>
        <dbReference type="SMART" id="SM00507"/>
    </source>
</evidence>
<comment type="caution">
    <text evidence="2">The sequence shown here is derived from an EMBL/GenBank/DDBJ whole genome shotgun (WGS) entry which is preliminary data.</text>
</comment>
<dbReference type="EMBL" id="LOSH02000003">
    <property type="protein sequence ID" value="PNM76030.1"/>
    <property type="molecule type" value="Genomic_DNA"/>
</dbReference>
<dbReference type="InterPro" id="IPR002711">
    <property type="entry name" value="HNH"/>
</dbReference>
<keyword evidence="2" id="KW-0378">Hydrolase</keyword>
<keyword evidence="3" id="KW-1185">Reference proteome</keyword>
<feature type="domain" description="HNH nuclease" evidence="1">
    <location>
        <begin position="25"/>
        <end position="77"/>
    </location>
</feature>
<keyword evidence="2" id="KW-0540">Nuclease</keyword>
<protein>
    <submittedName>
        <fullName evidence="2">HNH endonuclease</fullName>
    </submittedName>
</protein>
<reference evidence="2" key="1">
    <citation type="submission" date="2017-12" db="EMBL/GenBank/DDBJ databases">
        <title>FDA dAtabase for Regulatory Grade micrObial Sequences (FDA-ARGOS): Supporting development and validation of Infectious Disease Dx tests.</title>
        <authorList>
            <person name="Hoffmann M."/>
            <person name="Allard M."/>
            <person name="Evans P."/>
            <person name="Brown E."/>
            <person name="Tallon L.J."/>
            <person name="Sadzewicz L."/>
            <person name="Sengamalay N."/>
            <person name="Ott S."/>
            <person name="Godinez A."/>
            <person name="Nagaraj S."/>
            <person name="Vavikolanu K."/>
            <person name="Aluvathingal J."/>
            <person name="Nadendla S."/>
            <person name="Hobson J."/>
            <person name="Sichtig H."/>
        </authorList>
    </citation>
    <scope>NUCLEOTIDE SEQUENCE [LARGE SCALE GENOMIC DNA]</scope>
    <source>
        <strain evidence="2">FDAARGOS_118</strain>
    </source>
</reference>
<dbReference type="Gene3D" id="1.10.30.50">
    <property type="match status" value="1"/>
</dbReference>
<dbReference type="InterPro" id="IPR003615">
    <property type="entry name" value="HNH_nuc"/>
</dbReference>
<dbReference type="CDD" id="cd00085">
    <property type="entry name" value="HNHc"/>
    <property type="match status" value="1"/>
</dbReference>
<dbReference type="Pfam" id="PF01844">
    <property type="entry name" value="HNH"/>
    <property type="match status" value="1"/>
</dbReference>
<dbReference type="Proteomes" id="UP000054370">
    <property type="component" value="Unassembled WGS sequence"/>
</dbReference>
<accession>A0ABX4X0Q6</accession>